<dbReference type="EC" id="2.7.11.1" evidence="1"/>
<proteinExistence type="predicted"/>
<evidence type="ECO:0000313" key="2">
    <source>
        <dbReference type="Proteomes" id="UP001139981"/>
    </source>
</evidence>
<keyword evidence="1" id="KW-0418">Kinase</keyword>
<dbReference type="Proteomes" id="UP001139981">
    <property type="component" value="Unassembled WGS sequence"/>
</dbReference>
<keyword evidence="1" id="KW-0808">Transferase</keyword>
<evidence type="ECO:0000313" key="1">
    <source>
        <dbReference type="EMBL" id="KAJ2894706.1"/>
    </source>
</evidence>
<protein>
    <submittedName>
        <fullName evidence="1">Serine/threonine-protein kinase env7</fullName>
        <ecNumber evidence="1">2.7.11.1</ecNumber>
    </submittedName>
</protein>
<keyword evidence="2" id="KW-1185">Reference proteome</keyword>
<organism evidence="1 2">
    <name type="scientific">Coemansia aciculifera</name>
    <dbReference type="NCBI Taxonomy" id="417176"/>
    <lineage>
        <taxon>Eukaryota</taxon>
        <taxon>Fungi</taxon>
        <taxon>Fungi incertae sedis</taxon>
        <taxon>Zoopagomycota</taxon>
        <taxon>Kickxellomycotina</taxon>
        <taxon>Kickxellomycetes</taxon>
        <taxon>Kickxellales</taxon>
        <taxon>Kickxellaceae</taxon>
        <taxon>Coemansia</taxon>
    </lineage>
</organism>
<comment type="caution">
    <text evidence="1">The sequence shown here is derived from an EMBL/GenBank/DDBJ whole genome shotgun (WGS) entry which is preliminary data.</text>
</comment>
<dbReference type="EMBL" id="JANBVB010000376">
    <property type="protein sequence ID" value="KAJ2894706.1"/>
    <property type="molecule type" value="Genomic_DNA"/>
</dbReference>
<accession>A0ACC1M476</accession>
<reference evidence="1" key="1">
    <citation type="submission" date="2022-07" db="EMBL/GenBank/DDBJ databases">
        <title>Phylogenomic reconstructions and comparative analyses of Kickxellomycotina fungi.</title>
        <authorList>
            <person name="Reynolds N.K."/>
            <person name="Stajich J.E."/>
            <person name="Barry K."/>
            <person name="Grigoriev I.V."/>
            <person name="Crous P."/>
            <person name="Smith M.E."/>
        </authorList>
    </citation>
    <scope>NUCLEOTIDE SEQUENCE</scope>
    <source>
        <strain evidence="1">CBS 190363</strain>
    </source>
</reference>
<name>A0ACC1M476_9FUNG</name>
<gene>
    <name evidence="1" type="primary">ENV7</name>
    <name evidence="1" type="ORF">IWW38_002491</name>
</gene>
<sequence>MRGLLGLLTDSWDTALGLCCNTQSKSTQFVTGTRQYRILRSLGTGGFSHVFLIEDMTSGEHFAAKKMLCHRGMDTYAMAQREMDAYRRFQHHQNIVSMLDSVVFDDDVVGRSNDKAVYMVFPVFRRGSLLDLVMHRQEEGGPGLDEQFIVDVFKAVCDTVSFLHSYSETDHEEGYVPLQQTSADEGGLTVTPYVHRDIKLANVMLADDGRTPVLMDFGSCLPARFKADTRLDALRIQDDAAESCSMAYRAPELFDVQVGDEFDERTDVWSLGCLLYALAYLHTPFEDGEEGASILLAAINRKYSFPDPNPYSDRLAQVIDFMLEPDPKRRPFIDQVIALLNTLYP</sequence>